<reference evidence="1" key="1">
    <citation type="journal article" date="2020" name="Stud. Mycol.">
        <title>101 Dothideomycetes genomes: a test case for predicting lifestyles and emergence of pathogens.</title>
        <authorList>
            <person name="Haridas S."/>
            <person name="Albert R."/>
            <person name="Binder M."/>
            <person name="Bloem J."/>
            <person name="Labutti K."/>
            <person name="Salamov A."/>
            <person name="Andreopoulos B."/>
            <person name="Baker S."/>
            <person name="Barry K."/>
            <person name="Bills G."/>
            <person name="Bluhm B."/>
            <person name="Cannon C."/>
            <person name="Castanera R."/>
            <person name="Culley D."/>
            <person name="Daum C."/>
            <person name="Ezra D."/>
            <person name="Gonzalez J."/>
            <person name="Henrissat B."/>
            <person name="Kuo A."/>
            <person name="Liang C."/>
            <person name="Lipzen A."/>
            <person name="Lutzoni F."/>
            <person name="Magnuson J."/>
            <person name="Mondo S."/>
            <person name="Nolan M."/>
            <person name="Ohm R."/>
            <person name="Pangilinan J."/>
            <person name="Park H.-J."/>
            <person name="Ramirez L."/>
            <person name="Alfaro M."/>
            <person name="Sun H."/>
            <person name="Tritt A."/>
            <person name="Yoshinaga Y."/>
            <person name="Zwiers L.-H."/>
            <person name="Turgeon B."/>
            <person name="Goodwin S."/>
            <person name="Spatafora J."/>
            <person name="Crous P."/>
            <person name="Grigoriev I."/>
        </authorList>
    </citation>
    <scope>NUCLEOTIDE SEQUENCE</scope>
    <source>
        <strain evidence="1">CBS 207.26</strain>
    </source>
</reference>
<name>A0A6A6EJB7_9PEZI</name>
<evidence type="ECO:0000313" key="2">
    <source>
        <dbReference type="Proteomes" id="UP000800200"/>
    </source>
</evidence>
<organism evidence="1 2">
    <name type="scientific">Zopfia rhizophila CBS 207.26</name>
    <dbReference type="NCBI Taxonomy" id="1314779"/>
    <lineage>
        <taxon>Eukaryota</taxon>
        <taxon>Fungi</taxon>
        <taxon>Dikarya</taxon>
        <taxon>Ascomycota</taxon>
        <taxon>Pezizomycotina</taxon>
        <taxon>Dothideomycetes</taxon>
        <taxon>Dothideomycetes incertae sedis</taxon>
        <taxon>Zopfiaceae</taxon>
        <taxon>Zopfia</taxon>
    </lineage>
</organism>
<dbReference type="Proteomes" id="UP000800200">
    <property type="component" value="Unassembled WGS sequence"/>
</dbReference>
<dbReference type="AlphaFoldDB" id="A0A6A6EJB7"/>
<keyword evidence="2" id="KW-1185">Reference proteome</keyword>
<proteinExistence type="predicted"/>
<gene>
    <name evidence="1" type="ORF">K469DRAFT_21823</name>
</gene>
<protein>
    <submittedName>
        <fullName evidence="1">Uncharacterized protein</fullName>
    </submittedName>
</protein>
<dbReference type="EMBL" id="ML994619">
    <property type="protein sequence ID" value="KAF2190006.1"/>
    <property type="molecule type" value="Genomic_DNA"/>
</dbReference>
<sequence length="118" mass="13184">MPYSPQRRRSDGQAVICLRTYISILEYFFPSRSAGHAQGSGPVTRYPTMCIISQTEMKNMIRFLRSSSANLASHKNLIFPTASQTCRTARIGGLQEPQLVSKNRSFASFTSPPFLFSS</sequence>
<accession>A0A6A6EJB7</accession>
<evidence type="ECO:0000313" key="1">
    <source>
        <dbReference type="EMBL" id="KAF2190006.1"/>
    </source>
</evidence>